<keyword evidence="1" id="KW-1133">Transmembrane helix</keyword>
<proteinExistence type="predicted"/>
<keyword evidence="1" id="KW-0472">Membrane</keyword>
<protein>
    <recommendedName>
        <fullName evidence="4">Integral membrane protein</fullName>
    </recommendedName>
</protein>
<evidence type="ECO:0000256" key="1">
    <source>
        <dbReference type="SAM" id="Phobius"/>
    </source>
</evidence>
<name>A0ABU3ACY9_9FLAO</name>
<feature type="transmembrane region" description="Helical" evidence="1">
    <location>
        <begin position="6"/>
        <end position="23"/>
    </location>
</feature>
<keyword evidence="3" id="KW-1185">Reference proteome</keyword>
<gene>
    <name evidence="2" type="ORF">RM706_13470</name>
</gene>
<reference evidence="2 3" key="1">
    <citation type="submission" date="2023-09" db="EMBL/GenBank/DDBJ databases">
        <authorList>
            <person name="Rey-Velasco X."/>
        </authorList>
    </citation>
    <scope>NUCLEOTIDE SEQUENCE [LARGE SCALE GENOMIC DNA]</scope>
    <source>
        <strain evidence="2 3">F388</strain>
    </source>
</reference>
<keyword evidence="1" id="KW-0812">Transmembrane</keyword>
<comment type="caution">
    <text evidence="2">The sequence shown here is derived from an EMBL/GenBank/DDBJ whole genome shotgun (WGS) entry which is preliminary data.</text>
</comment>
<organism evidence="2 3">
    <name type="scientific">Croceitalea rosinachiae</name>
    <dbReference type="NCBI Taxonomy" id="3075596"/>
    <lineage>
        <taxon>Bacteria</taxon>
        <taxon>Pseudomonadati</taxon>
        <taxon>Bacteroidota</taxon>
        <taxon>Flavobacteriia</taxon>
        <taxon>Flavobacteriales</taxon>
        <taxon>Flavobacteriaceae</taxon>
        <taxon>Croceitalea</taxon>
    </lineage>
</organism>
<evidence type="ECO:0000313" key="2">
    <source>
        <dbReference type="EMBL" id="MDT0608052.1"/>
    </source>
</evidence>
<dbReference type="RefSeq" id="WP_311352418.1">
    <property type="nucleotide sequence ID" value="NZ_JAVRHR010000003.1"/>
</dbReference>
<dbReference type="Proteomes" id="UP001255246">
    <property type="component" value="Unassembled WGS sequence"/>
</dbReference>
<feature type="transmembrane region" description="Helical" evidence="1">
    <location>
        <begin position="35"/>
        <end position="55"/>
    </location>
</feature>
<evidence type="ECO:0008006" key="4">
    <source>
        <dbReference type="Google" id="ProtNLM"/>
    </source>
</evidence>
<accession>A0ABU3ACY9</accession>
<sequence length="62" mass="7219">MNYKFLILGTLGWIVAIWIFPFARKRINEGELNHLTVKGIILPVILFIMGLYFIARELSKIL</sequence>
<evidence type="ECO:0000313" key="3">
    <source>
        <dbReference type="Proteomes" id="UP001255246"/>
    </source>
</evidence>
<dbReference type="EMBL" id="JAVRHR010000003">
    <property type="protein sequence ID" value="MDT0608052.1"/>
    <property type="molecule type" value="Genomic_DNA"/>
</dbReference>